<dbReference type="CDD" id="cd02440">
    <property type="entry name" value="AdoMet_MTases"/>
    <property type="match status" value="1"/>
</dbReference>
<protein>
    <submittedName>
        <fullName evidence="2">2-methoxy-6-polyprenyl-1,4-benzoquinol methylase, mitochondrial</fullName>
    </submittedName>
</protein>
<accession>A0ABQ4U1Q6</accession>
<name>A0ABQ4U1Q6_9HYPH</name>
<evidence type="ECO:0000259" key="1">
    <source>
        <dbReference type="Pfam" id="PF13649"/>
    </source>
</evidence>
<dbReference type="PANTHER" id="PTHR43591">
    <property type="entry name" value="METHYLTRANSFERASE"/>
    <property type="match status" value="1"/>
</dbReference>
<dbReference type="InterPro" id="IPR041698">
    <property type="entry name" value="Methyltransf_25"/>
</dbReference>
<keyword evidence="2" id="KW-0808">Transferase</keyword>
<dbReference type="Proteomes" id="UP001055057">
    <property type="component" value="Unassembled WGS sequence"/>
</dbReference>
<sequence>MTGDRITQAEYWNGEVGRRWARGQSTLDAVFAPLTEALFARVGLKPGDRVLDVGCGSGETALIAARSVGSGGSVLGADLSVPLLDVARARVAAEPGAAVLRFVEADAERYDFGQAAVSHVVSRFGMMFFPDSQAAFANLRRALAPGGRLTLLCWQALADNPWVSVPRAAVLPLVPEPAAPSPDAPGPFRFADPAPLRALLTAAGFADVACEGIVRDVVLGRAEDGSAREAAEAAAGVAVELGPVSHLLREAGPPLRRRALEAVTEALLPHARDGAVRLGAACWLVSAG</sequence>
<dbReference type="Pfam" id="PF13649">
    <property type="entry name" value="Methyltransf_25"/>
    <property type="match status" value="1"/>
</dbReference>
<dbReference type="GO" id="GO:0032259">
    <property type="term" value="P:methylation"/>
    <property type="evidence" value="ECO:0007669"/>
    <property type="project" value="UniProtKB-KW"/>
</dbReference>
<dbReference type="EMBL" id="BPRB01000121">
    <property type="protein sequence ID" value="GJE60248.1"/>
    <property type="molecule type" value="Genomic_DNA"/>
</dbReference>
<feature type="domain" description="Methyltransferase" evidence="1">
    <location>
        <begin position="50"/>
        <end position="147"/>
    </location>
</feature>
<dbReference type="RefSeq" id="WP_238182784.1">
    <property type="nucleotide sequence ID" value="NZ_BPRB01000121.1"/>
</dbReference>
<keyword evidence="3" id="KW-1185">Reference proteome</keyword>
<dbReference type="PANTHER" id="PTHR43591:SF24">
    <property type="entry name" value="2-METHOXY-6-POLYPRENYL-1,4-BENZOQUINOL METHYLASE, MITOCHONDRIAL"/>
    <property type="match status" value="1"/>
</dbReference>
<organism evidence="2 3">
    <name type="scientific">Methylobacterium trifolii</name>
    <dbReference type="NCBI Taxonomy" id="1003092"/>
    <lineage>
        <taxon>Bacteria</taxon>
        <taxon>Pseudomonadati</taxon>
        <taxon>Pseudomonadota</taxon>
        <taxon>Alphaproteobacteria</taxon>
        <taxon>Hyphomicrobiales</taxon>
        <taxon>Methylobacteriaceae</taxon>
        <taxon>Methylobacterium</taxon>
    </lineage>
</organism>
<gene>
    <name evidence="2" type="primary">COQ5_3</name>
    <name evidence="2" type="ORF">MPOCJGCO_2359</name>
</gene>
<evidence type="ECO:0000313" key="3">
    <source>
        <dbReference type="Proteomes" id="UP001055057"/>
    </source>
</evidence>
<keyword evidence="2" id="KW-0489">Methyltransferase</keyword>
<dbReference type="InterPro" id="IPR029063">
    <property type="entry name" value="SAM-dependent_MTases_sf"/>
</dbReference>
<reference evidence="2" key="2">
    <citation type="submission" date="2021-08" db="EMBL/GenBank/DDBJ databases">
        <authorList>
            <person name="Tani A."/>
            <person name="Ola A."/>
            <person name="Ogura Y."/>
            <person name="Katsura K."/>
            <person name="Hayashi T."/>
        </authorList>
    </citation>
    <scope>NUCLEOTIDE SEQUENCE</scope>
    <source>
        <strain evidence="2">DSM 23632</strain>
    </source>
</reference>
<dbReference type="GO" id="GO:0008168">
    <property type="term" value="F:methyltransferase activity"/>
    <property type="evidence" value="ECO:0007669"/>
    <property type="project" value="UniProtKB-KW"/>
</dbReference>
<proteinExistence type="predicted"/>
<comment type="caution">
    <text evidence="2">The sequence shown here is derived from an EMBL/GenBank/DDBJ whole genome shotgun (WGS) entry which is preliminary data.</text>
</comment>
<evidence type="ECO:0000313" key="2">
    <source>
        <dbReference type="EMBL" id="GJE60248.1"/>
    </source>
</evidence>
<dbReference type="SUPFAM" id="SSF53335">
    <property type="entry name" value="S-adenosyl-L-methionine-dependent methyltransferases"/>
    <property type="match status" value="1"/>
</dbReference>
<dbReference type="Gene3D" id="3.40.50.150">
    <property type="entry name" value="Vaccinia Virus protein VP39"/>
    <property type="match status" value="1"/>
</dbReference>
<reference evidence="2" key="1">
    <citation type="journal article" date="2021" name="Front. Microbiol.">
        <title>Comprehensive Comparative Genomics and Phenotyping of Methylobacterium Species.</title>
        <authorList>
            <person name="Alessa O."/>
            <person name="Ogura Y."/>
            <person name="Fujitani Y."/>
            <person name="Takami H."/>
            <person name="Hayashi T."/>
            <person name="Sahin N."/>
            <person name="Tani A."/>
        </authorList>
    </citation>
    <scope>NUCLEOTIDE SEQUENCE</scope>
    <source>
        <strain evidence="2">DSM 23632</strain>
    </source>
</reference>